<evidence type="ECO:0000256" key="2">
    <source>
        <dbReference type="ARBA" id="ARBA00022723"/>
    </source>
</evidence>
<proteinExistence type="predicted"/>
<gene>
    <name evidence="6" type="ORF">SAMN02745885_00003</name>
</gene>
<accession>A0A1T4L457</accession>
<keyword evidence="7" id="KW-1185">Reference proteome</keyword>
<evidence type="ECO:0008006" key="8">
    <source>
        <dbReference type="Google" id="ProtNLM"/>
    </source>
</evidence>
<dbReference type="Gene3D" id="3.20.20.370">
    <property type="entry name" value="Glycoside hydrolase/deacetylase"/>
    <property type="match status" value="1"/>
</dbReference>
<dbReference type="InterPro" id="IPR006879">
    <property type="entry name" value="YdjC-like"/>
</dbReference>
<evidence type="ECO:0000313" key="6">
    <source>
        <dbReference type="EMBL" id="SJZ49300.1"/>
    </source>
</evidence>
<evidence type="ECO:0000256" key="4">
    <source>
        <dbReference type="ARBA" id="ARBA00022842"/>
    </source>
</evidence>
<dbReference type="InterPro" id="IPR011330">
    <property type="entry name" value="Glyco_hydro/deAcase_b/a-brl"/>
</dbReference>
<dbReference type="OrthoDB" id="9774177at2"/>
<dbReference type="RefSeq" id="WP_078664169.1">
    <property type="nucleotide sequence ID" value="NZ_FUXM01000001.1"/>
</dbReference>
<organism evidence="6 7">
    <name type="scientific">Carboxydocella sporoproducens DSM 16521</name>
    <dbReference type="NCBI Taxonomy" id="1121270"/>
    <lineage>
        <taxon>Bacteria</taxon>
        <taxon>Bacillati</taxon>
        <taxon>Bacillota</taxon>
        <taxon>Clostridia</taxon>
        <taxon>Eubacteriales</taxon>
        <taxon>Clostridiales Family XVI. Incertae Sedis</taxon>
        <taxon>Carboxydocella</taxon>
    </lineage>
</organism>
<dbReference type="CDD" id="cd10803">
    <property type="entry name" value="YdjC_EF3048_like"/>
    <property type="match status" value="1"/>
</dbReference>
<dbReference type="SUPFAM" id="SSF88713">
    <property type="entry name" value="Glycoside hydrolase/deacetylase"/>
    <property type="match status" value="1"/>
</dbReference>
<keyword evidence="3" id="KW-0378">Hydrolase</keyword>
<dbReference type="PANTHER" id="PTHR31609">
    <property type="entry name" value="YDJC DEACETYLASE FAMILY MEMBER"/>
    <property type="match status" value="1"/>
</dbReference>
<dbReference type="AlphaFoldDB" id="A0A1T4L457"/>
<dbReference type="PANTHER" id="PTHR31609:SF1">
    <property type="entry name" value="CARBOHYDRATE DEACETYLASE"/>
    <property type="match status" value="1"/>
</dbReference>
<evidence type="ECO:0000256" key="5">
    <source>
        <dbReference type="ARBA" id="ARBA00023277"/>
    </source>
</evidence>
<dbReference type="EMBL" id="FUXM01000001">
    <property type="protein sequence ID" value="SJZ49300.1"/>
    <property type="molecule type" value="Genomic_DNA"/>
</dbReference>
<keyword evidence="5" id="KW-0119">Carbohydrate metabolism</keyword>
<dbReference type="GO" id="GO:0000272">
    <property type="term" value="P:polysaccharide catabolic process"/>
    <property type="evidence" value="ECO:0007669"/>
    <property type="project" value="InterPro"/>
</dbReference>
<sequence length="253" mass="29097">MSKWLIVNGDDFGLSPGINEGVRRCHREGILTSTTILVNQPWAREAVDLSRECPALEMGVHLNLTVGKALTDGRQFEPYPVLYERLQRASAEEIARFQEWAEAEWLAQIQTARSWGLELSHLDSHHHVHGWPWLRPVALHLARLFDLPLRALQEEAKAFFRQQGVATPDFFVEHFFGAGVTRENFEKILQGMAAGFTEVMTHPAVPDWQLLAISSYTENRGRELEILRWPGWQEIMAELGITPGHWRDIMRNW</sequence>
<keyword evidence="2" id="KW-0479">Metal-binding</keyword>
<reference evidence="7" key="1">
    <citation type="submission" date="2017-02" db="EMBL/GenBank/DDBJ databases">
        <authorList>
            <person name="Varghese N."/>
            <person name="Submissions S."/>
        </authorList>
    </citation>
    <scope>NUCLEOTIDE SEQUENCE [LARGE SCALE GENOMIC DNA]</scope>
    <source>
        <strain evidence="7">DSM 16521</strain>
    </source>
</reference>
<dbReference type="InterPro" id="IPR022948">
    <property type="entry name" value="COD_ChbG_bac"/>
</dbReference>
<protein>
    <recommendedName>
        <fullName evidence="8">Carbohydrate deacetylase</fullName>
    </recommendedName>
</protein>
<evidence type="ECO:0000313" key="7">
    <source>
        <dbReference type="Proteomes" id="UP000189933"/>
    </source>
</evidence>
<name>A0A1T4L457_9FIRM</name>
<dbReference type="GO" id="GO:0016811">
    <property type="term" value="F:hydrolase activity, acting on carbon-nitrogen (but not peptide) bonds, in linear amides"/>
    <property type="evidence" value="ECO:0007669"/>
    <property type="project" value="InterPro"/>
</dbReference>
<keyword evidence="4" id="KW-0460">Magnesium</keyword>
<evidence type="ECO:0000256" key="1">
    <source>
        <dbReference type="ARBA" id="ARBA00001946"/>
    </source>
</evidence>
<dbReference type="GO" id="GO:0019213">
    <property type="term" value="F:deacetylase activity"/>
    <property type="evidence" value="ECO:0007669"/>
    <property type="project" value="TreeGrafter"/>
</dbReference>
<dbReference type="Proteomes" id="UP000189933">
    <property type="component" value="Unassembled WGS sequence"/>
</dbReference>
<evidence type="ECO:0000256" key="3">
    <source>
        <dbReference type="ARBA" id="ARBA00022801"/>
    </source>
</evidence>
<dbReference type="Pfam" id="PF04794">
    <property type="entry name" value="YdjC"/>
    <property type="match status" value="1"/>
</dbReference>
<comment type="cofactor">
    <cofactor evidence="1">
        <name>Mg(2+)</name>
        <dbReference type="ChEBI" id="CHEBI:18420"/>
    </cofactor>
</comment>
<dbReference type="GO" id="GO:0046872">
    <property type="term" value="F:metal ion binding"/>
    <property type="evidence" value="ECO:0007669"/>
    <property type="project" value="UniProtKB-KW"/>
</dbReference>